<evidence type="ECO:0000313" key="4">
    <source>
        <dbReference type="Proteomes" id="UP001519887"/>
    </source>
</evidence>
<feature type="region of interest" description="Disordered" evidence="1">
    <location>
        <begin position="1"/>
        <end position="109"/>
    </location>
</feature>
<dbReference type="Pfam" id="PF13799">
    <property type="entry name" value="DUF4183"/>
    <property type="match status" value="1"/>
</dbReference>
<protein>
    <submittedName>
        <fullName evidence="3">DUF4183 domain-containing protein</fullName>
    </submittedName>
</protein>
<evidence type="ECO:0000313" key="3">
    <source>
        <dbReference type="EMBL" id="MBW7456706.1"/>
    </source>
</evidence>
<feature type="compositionally biased region" description="Low complexity" evidence="1">
    <location>
        <begin position="94"/>
        <end position="109"/>
    </location>
</feature>
<reference evidence="3 4" key="1">
    <citation type="submission" date="2021-07" db="EMBL/GenBank/DDBJ databases">
        <title>Paenibacillus radiodurans sp. nov., isolated from the southeastern edge of Tengger Desert.</title>
        <authorList>
            <person name="Zhang G."/>
        </authorList>
    </citation>
    <scope>NUCLEOTIDE SEQUENCE [LARGE SCALE GENOMIC DNA]</scope>
    <source>
        <strain evidence="3 4">CCM 7311</strain>
    </source>
</reference>
<feature type="compositionally biased region" description="Low complexity" evidence="1">
    <location>
        <begin position="61"/>
        <end position="87"/>
    </location>
</feature>
<dbReference type="InterPro" id="IPR025237">
    <property type="entry name" value="DUF4183"/>
</dbReference>
<feature type="domain" description="DUF4183" evidence="2">
    <location>
        <begin position="136"/>
        <end position="199"/>
    </location>
</feature>
<sequence length="208" mass="21745">MLIAPLPLILERKKERKKAIAKRKKRNSAGTSCPRLSGKSRSSKASGTSKVGSTSGPAKHQGLPGLQGSPGLQGLQGPSGLQGSPGLEGPPGPQGATGPQGPPGSGTVPGITITPLVERYFYIVQTDTGLPAILPAALFTNDNQDSVTAFVEAGQNGYANLYINGIMQESSMYHASHIDLRIEADNQTIFAGTPIILEIIQFFARIIS</sequence>
<dbReference type="EMBL" id="JAHZIK010000644">
    <property type="protein sequence ID" value="MBW7456706.1"/>
    <property type="molecule type" value="Genomic_DNA"/>
</dbReference>
<evidence type="ECO:0000259" key="2">
    <source>
        <dbReference type="Pfam" id="PF13799"/>
    </source>
</evidence>
<dbReference type="Pfam" id="PF01391">
    <property type="entry name" value="Collagen"/>
    <property type="match status" value="1"/>
</dbReference>
<dbReference type="Gene3D" id="1.20.5.320">
    <property type="entry name" value="6-Phosphogluconate Dehydrogenase, domain 3"/>
    <property type="match status" value="1"/>
</dbReference>
<evidence type="ECO:0000256" key="1">
    <source>
        <dbReference type="SAM" id="MobiDB-lite"/>
    </source>
</evidence>
<dbReference type="RefSeq" id="WP_210046407.1">
    <property type="nucleotide sequence ID" value="NZ_JBHLVU010000014.1"/>
</dbReference>
<keyword evidence="4" id="KW-1185">Reference proteome</keyword>
<proteinExistence type="predicted"/>
<organism evidence="3 4">
    <name type="scientific">Paenibacillus sepulcri</name>
    <dbReference type="NCBI Taxonomy" id="359917"/>
    <lineage>
        <taxon>Bacteria</taxon>
        <taxon>Bacillati</taxon>
        <taxon>Bacillota</taxon>
        <taxon>Bacilli</taxon>
        <taxon>Bacillales</taxon>
        <taxon>Paenibacillaceae</taxon>
        <taxon>Paenibacillus</taxon>
    </lineage>
</organism>
<dbReference type="InterPro" id="IPR008160">
    <property type="entry name" value="Collagen"/>
</dbReference>
<comment type="caution">
    <text evidence="3">The sequence shown here is derived from an EMBL/GenBank/DDBJ whole genome shotgun (WGS) entry which is preliminary data.</text>
</comment>
<feature type="compositionally biased region" description="Polar residues" evidence="1">
    <location>
        <begin position="39"/>
        <end position="56"/>
    </location>
</feature>
<dbReference type="Proteomes" id="UP001519887">
    <property type="component" value="Unassembled WGS sequence"/>
</dbReference>
<accession>A0ABS7C7N0</accession>
<gene>
    <name evidence="3" type="ORF">K0U00_21955</name>
</gene>
<feature type="compositionally biased region" description="Basic residues" evidence="1">
    <location>
        <begin position="14"/>
        <end position="27"/>
    </location>
</feature>
<name>A0ABS7C7N0_9BACL</name>